<feature type="compositionally biased region" description="Acidic residues" evidence="1">
    <location>
        <begin position="284"/>
        <end position="297"/>
    </location>
</feature>
<feature type="region of interest" description="Disordered" evidence="1">
    <location>
        <begin position="1"/>
        <end position="54"/>
    </location>
</feature>
<evidence type="ECO:0000256" key="1">
    <source>
        <dbReference type="SAM" id="MobiDB-lite"/>
    </source>
</evidence>
<evidence type="ECO:0000313" key="3">
    <source>
        <dbReference type="Proteomes" id="UP001218218"/>
    </source>
</evidence>
<feature type="compositionally biased region" description="Polar residues" evidence="1">
    <location>
        <begin position="12"/>
        <end position="36"/>
    </location>
</feature>
<dbReference type="AlphaFoldDB" id="A0AAD6ZPX6"/>
<protein>
    <submittedName>
        <fullName evidence="2">Uncharacterized protein</fullName>
    </submittedName>
</protein>
<sequence>MPVQPPTRFDLSPSNVTSTPRLPQTPSSRLPQTPSQRRGRDDKDENIEPELWSPSKKMRTLYTHLGSTSTGSLLLSSPKVKSYDTHTLPPVIQHVPKSIPTPNWSLLSPDTSTEPYTTRGQLEMEIQVLQKQLGLVHQHVVVQGQIIEESNATLVVQNLGLKKMNDALHQQEGKGVTDHAKLFKGKAQCPSSDEFYHEVLAVEEGQKTKAAGKERKKLEREHKKEKKLEIEREWAEMKCVHAELVEAWTVECSRLTELGNRKKDLPLKPKLGKKPKVPVADDNKSDDEDDIDEDVDG</sequence>
<organism evidence="2 3">
    <name type="scientific">Mycena albidolilacea</name>
    <dbReference type="NCBI Taxonomy" id="1033008"/>
    <lineage>
        <taxon>Eukaryota</taxon>
        <taxon>Fungi</taxon>
        <taxon>Dikarya</taxon>
        <taxon>Basidiomycota</taxon>
        <taxon>Agaricomycotina</taxon>
        <taxon>Agaricomycetes</taxon>
        <taxon>Agaricomycetidae</taxon>
        <taxon>Agaricales</taxon>
        <taxon>Marasmiineae</taxon>
        <taxon>Mycenaceae</taxon>
        <taxon>Mycena</taxon>
    </lineage>
</organism>
<reference evidence="2" key="1">
    <citation type="submission" date="2023-03" db="EMBL/GenBank/DDBJ databases">
        <title>Massive genome expansion in bonnet fungi (Mycena s.s.) driven by repeated elements and novel gene families across ecological guilds.</title>
        <authorList>
            <consortium name="Lawrence Berkeley National Laboratory"/>
            <person name="Harder C.B."/>
            <person name="Miyauchi S."/>
            <person name="Viragh M."/>
            <person name="Kuo A."/>
            <person name="Thoen E."/>
            <person name="Andreopoulos B."/>
            <person name="Lu D."/>
            <person name="Skrede I."/>
            <person name="Drula E."/>
            <person name="Henrissat B."/>
            <person name="Morin E."/>
            <person name="Kohler A."/>
            <person name="Barry K."/>
            <person name="LaButti K."/>
            <person name="Morin E."/>
            <person name="Salamov A."/>
            <person name="Lipzen A."/>
            <person name="Mereny Z."/>
            <person name="Hegedus B."/>
            <person name="Baldrian P."/>
            <person name="Stursova M."/>
            <person name="Weitz H."/>
            <person name="Taylor A."/>
            <person name="Grigoriev I.V."/>
            <person name="Nagy L.G."/>
            <person name="Martin F."/>
            <person name="Kauserud H."/>
        </authorList>
    </citation>
    <scope>NUCLEOTIDE SEQUENCE</scope>
    <source>
        <strain evidence="2">CBHHK002</strain>
    </source>
</reference>
<name>A0AAD6ZPX6_9AGAR</name>
<proteinExistence type="predicted"/>
<evidence type="ECO:0000313" key="2">
    <source>
        <dbReference type="EMBL" id="KAJ7333470.1"/>
    </source>
</evidence>
<keyword evidence="3" id="KW-1185">Reference proteome</keyword>
<comment type="caution">
    <text evidence="2">The sequence shown here is derived from an EMBL/GenBank/DDBJ whole genome shotgun (WGS) entry which is preliminary data.</text>
</comment>
<dbReference type="EMBL" id="JARIHO010000034">
    <property type="protein sequence ID" value="KAJ7333470.1"/>
    <property type="molecule type" value="Genomic_DNA"/>
</dbReference>
<accession>A0AAD6ZPX6</accession>
<gene>
    <name evidence="2" type="ORF">DFH08DRAFT_708037</name>
</gene>
<feature type="region of interest" description="Disordered" evidence="1">
    <location>
        <begin position="259"/>
        <end position="297"/>
    </location>
</feature>
<dbReference type="Proteomes" id="UP001218218">
    <property type="component" value="Unassembled WGS sequence"/>
</dbReference>